<comment type="caution">
    <text evidence="3">The sequence shown here is derived from an EMBL/GenBank/DDBJ whole genome shotgun (WGS) entry which is preliminary data.</text>
</comment>
<evidence type="ECO:0000313" key="3">
    <source>
        <dbReference type="EMBL" id="RDI48823.1"/>
    </source>
</evidence>
<name>A0A370GYT6_9COXI</name>
<dbReference type="Proteomes" id="UP000254720">
    <property type="component" value="Unassembled WGS sequence"/>
</dbReference>
<evidence type="ECO:0000256" key="1">
    <source>
        <dbReference type="SAM" id="Coils"/>
    </source>
</evidence>
<proteinExistence type="predicted"/>
<reference evidence="3 4" key="1">
    <citation type="submission" date="2018-07" db="EMBL/GenBank/DDBJ databases">
        <title>Genomic Encyclopedia of Type Strains, Phase IV (KMG-IV): sequencing the most valuable type-strain genomes for metagenomic binning, comparative biology and taxonomic classification.</title>
        <authorList>
            <person name="Goeker M."/>
        </authorList>
    </citation>
    <scope>NUCLEOTIDE SEQUENCE [LARGE SCALE GENOMIC DNA]</scope>
    <source>
        <strain evidence="3 4">DSM 16500</strain>
    </source>
</reference>
<keyword evidence="4" id="KW-1185">Reference proteome</keyword>
<keyword evidence="1" id="KW-0175">Coiled coil</keyword>
<evidence type="ECO:0000313" key="4">
    <source>
        <dbReference type="Proteomes" id="UP000254720"/>
    </source>
</evidence>
<feature type="region of interest" description="Disordered" evidence="2">
    <location>
        <begin position="556"/>
        <end position="581"/>
    </location>
</feature>
<dbReference type="RefSeq" id="WP_114833335.1">
    <property type="nucleotide sequence ID" value="NZ_LR699114.1"/>
</dbReference>
<dbReference type="AlphaFoldDB" id="A0A370GYT6"/>
<sequence>MAIDRNNLVSNVNPFPWLIHISRINQMLREFHQAFSAAFAEGGEEHPQENALHHVTVFNEIWNQLDKQSANANSLDDLYQIYFPIDQNLERYIEEYCRDFSLKMDIFTADKRKMLEQIVCLHYALVRQRFLLLPFEEKDTNEKLLAAIHKINYDIRLFEKEHAPILLRELTKSISSFRYLVCDLIRTLRYKGGYGPLEMDLDMPNFYDVDDLHEIRKYLTELPHCQEANLQIDRLQTAVKESNKKNIAICKSALMSYVHAIEKVKMNTRSFISKKFHLLNGDLERYLEYCETQEIKLKSFDKRRRKVANAIIRVLTMDGKMHKESHVALEEVGRRVVEACEMQNHTEWFALNFKASAWHLAAKKINISLSELAKDLKLFVSQYATSLNEIQLLKNRIEQHEQNLQDMHLQRTIVASQLAKAVQTWEMGYKAFSHFQLALLTHCNVIPESTIQFINTFLSQHWGKISIGGSGGGSLSTLLSILISGVHPIPLVISGILGVLFGGSAGALTGVCMDHYSPQSKDDTSEVVEVPLLDEKALLMLDDKVDDQHRSLQELAASNSPPQLPDSEETQINYSAPASPSSPLLGLPRLPRWNYGSLWQSALSIVDNNRITSAIHKIRH</sequence>
<evidence type="ECO:0000256" key="2">
    <source>
        <dbReference type="SAM" id="MobiDB-lite"/>
    </source>
</evidence>
<protein>
    <submittedName>
        <fullName evidence="3">Uncharacterized protein</fullName>
    </submittedName>
</protein>
<accession>A0A370GYT6</accession>
<dbReference type="EMBL" id="QQAX01000001">
    <property type="protein sequence ID" value="RDI48823.1"/>
    <property type="molecule type" value="Genomic_DNA"/>
</dbReference>
<feature type="coiled-coil region" evidence="1">
    <location>
        <begin position="383"/>
        <end position="410"/>
    </location>
</feature>
<organism evidence="3 4">
    <name type="scientific">Aquicella lusitana</name>
    <dbReference type="NCBI Taxonomy" id="254246"/>
    <lineage>
        <taxon>Bacteria</taxon>
        <taxon>Pseudomonadati</taxon>
        <taxon>Pseudomonadota</taxon>
        <taxon>Gammaproteobacteria</taxon>
        <taxon>Legionellales</taxon>
        <taxon>Coxiellaceae</taxon>
        <taxon>Aquicella</taxon>
    </lineage>
</organism>
<gene>
    <name evidence="3" type="ORF">C8D86_101102</name>
</gene>